<gene>
    <name evidence="11" type="ORF">ACD661_07990</name>
</gene>
<evidence type="ECO:0000256" key="5">
    <source>
        <dbReference type="ARBA" id="ARBA00022764"/>
    </source>
</evidence>
<feature type="domain" description="Cytochrome c" evidence="10">
    <location>
        <begin position="1"/>
        <end position="99"/>
    </location>
</feature>
<dbReference type="InterPro" id="IPR024167">
    <property type="entry name" value="Cytochrome_c4-like"/>
</dbReference>
<evidence type="ECO:0000313" key="12">
    <source>
        <dbReference type="Proteomes" id="UP001615550"/>
    </source>
</evidence>
<dbReference type="Gene3D" id="1.10.760.10">
    <property type="entry name" value="Cytochrome c-like domain"/>
    <property type="match status" value="2"/>
</dbReference>
<dbReference type="Pfam" id="PF00034">
    <property type="entry name" value="Cytochrom_C"/>
    <property type="match status" value="2"/>
</dbReference>
<evidence type="ECO:0000256" key="7">
    <source>
        <dbReference type="ARBA" id="ARBA00023004"/>
    </source>
</evidence>
<proteinExistence type="predicted"/>
<dbReference type="InterPro" id="IPR036909">
    <property type="entry name" value="Cyt_c-like_dom_sf"/>
</dbReference>
<dbReference type="PIRSF" id="PIRSF000005">
    <property type="entry name" value="Cytochrome_c4"/>
    <property type="match status" value="1"/>
</dbReference>
<feature type="chain" id="PRO_5047424573" evidence="9">
    <location>
        <begin position="19"/>
        <end position="199"/>
    </location>
</feature>
<comment type="caution">
    <text evidence="11">The sequence shown here is derived from an EMBL/GenBank/DDBJ whole genome shotgun (WGS) entry which is preliminary data.</text>
</comment>
<dbReference type="RefSeq" id="WP_400187337.1">
    <property type="nucleotide sequence ID" value="NZ_JBGORX010000002.1"/>
</dbReference>
<keyword evidence="3 8" id="KW-0349">Heme</keyword>
<evidence type="ECO:0000259" key="10">
    <source>
        <dbReference type="PROSITE" id="PS51007"/>
    </source>
</evidence>
<feature type="signal peptide" evidence="9">
    <location>
        <begin position="1"/>
        <end position="18"/>
    </location>
</feature>
<dbReference type="PROSITE" id="PS51007">
    <property type="entry name" value="CYTC"/>
    <property type="match status" value="2"/>
</dbReference>
<feature type="domain" description="Cytochrome c" evidence="10">
    <location>
        <begin position="108"/>
        <end position="199"/>
    </location>
</feature>
<keyword evidence="2" id="KW-0813">Transport</keyword>
<organism evidence="11 12">
    <name type="scientific">Legionella lytica</name>
    <dbReference type="NCBI Taxonomy" id="96232"/>
    <lineage>
        <taxon>Bacteria</taxon>
        <taxon>Pseudomonadati</taxon>
        <taxon>Pseudomonadota</taxon>
        <taxon>Gammaproteobacteria</taxon>
        <taxon>Legionellales</taxon>
        <taxon>Legionellaceae</taxon>
        <taxon>Legionella</taxon>
    </lineage>
</organism>
<evidence type="ECO:0000256" key="8">
    <source>
        <dbReference type="PROSITE-ProRule" id="PRU00433"/>
    </source>
</evidence>
<dbReference type="Proteomes" id="UP001615550">
    <property type="component" value="Unassembled WGS sequence"/>
</dbReference>
<dbReference type="EMBL" id="JBGORX010000002">
    <property type="protein sequence ID" value="MFJ1268490.1"/>
    <property type="molecule type" value="Genomic_DNA"/>
</dbReference>
<reference evidence="11 12" key="1">
    <citation type="submission" date="2024-08" db="EMBL/GenBank/DDBJ databases">
        <title>Draft Genome Sequence of Legionella lytica strain DSB2004, Isolated From a Fire Sprinkler System.</title>
        <authorList>
            <person name="Everhart A.D."/>
            <person name="Kidane D.T."/>
            <person name="Farone A.L."/>
            <person name="Farone M.B."/>
        </authorList>
    </citation>
    <scope>NUCLEOTIDE SEQUENCE [LARGE SCALE GENOMIC DNA]</scope>
    <source>
        <strain evidence="11 12">DSB2004</strain>
    </source>
</reference>
<evidence type="ECO:0000256" key="6">
    <source>
        <dbReference type="ARBA" id="ARBA00022982"/>
    </source>
</evidence>
<name>A0ABW8D711_9GAMM</name>
<evidence type="ECO:0000313" key="11">
    <source>
        <dbReference type="EMBL" id="MFJ1268490.1"/>
    </source>
</evidence>
<keyword evidence="6" id="KW-0249">Electron transport</keyword>
<dbReference type="InterPro" id="IPR009056">
    <property type="entry name" value="Cyt_c-like_dom"/>
</dbReference>
<evidence type="ECO:0000256" key="4">
    <source>
        <dbReference type="ARBA" id="ARBA00022723"/>
    </source>
</evidence>
<keyword evidence="12" id="KW-1185">Reference proteome</keyword>
<dbReference type="PANTHER" id="PTHR33751">
    <property type="entry name" value="CBB3-TYPE CYTOCHROME C OXIDASE SUBUNIT FIXP"/>
    <property type="match status" value="1"/>
</dbReference>
<dbReference type="SUPFAM" id="SSF46626">
    <property type="entry name" value="Cytochrome c"/>
    <property type="match status" value="2"/>
</dbReference>
<protein>
    <submittedName>
        <fullName evidence="11">Cytochrome c</fullName>
    </submittedName>
</protein>
<sequence length="199" mass="21864">MKKFALAVILCVPLIIYAQENTPTIANKAMVCSACHGQSGNSLNPEWPNLAGQHPKYFIKQLKDMRDKALRDAPTMSALVAGMGDQDMDDLAAYYAKMPLAQGSTPKEFLHRGEQLYRGGDFTKRITACIACHGPKGTGNAQAGFPVLSGQHAAYTLLQLLAFKDGKRKNDLNHIMQDISSRMSREDMEAVAHYIEGLH</sequence>
<keyword evidence="9" id="KW-0732">Signal</keyword>
<evidence type="ECO:0000256" key="3">
    <source>
        <dbReference type="ARBA" id="ARBA00022617"/>
    </source>
</evidence>
<accession>A0ABW8D711</accession>
<keyword evidence="4 8" id="KW-0479">Metal-binding</keyword>
<evidence type="ECO:0000256" key="1">
    <source>
        <dbReference type="ARBA" id="ARBA00004418"/>
    </source>
</evidence>
<keyword evidence="5" id="KW-0574">Periplasm</keyword>
<evidence type="ECO:0000256" key="2">
    <source>
        <dbReference type="ARBA" id="ARBA00022448"/>
    </source>
</evidence>
<evidence type="ECO:0000256" key="9">
    <source>
        <dbReference type="SAM" id="SignalP"/>
    </source>
</evidence>
<comment type="subcellular location">
    <subcellularLocation>
        <location evidence="1">Periplasm</location>
    </subcellularLocation>
</comment>
<dbReference type="InterPro" id="IPR050597">
    <property type="entry name" value="Cytochrome_c_Oxidase_Subunit"/>
</dbReference>
<dbReference type="PANTHER" id="PTHR33751:SF9">
    <property type="entry name" value="CYTOCHROME C4"/>
    <property type="match status" value="1"/>
</dbReference>
<keyword evidence="7 8" id="KW-0408">Iron</keyword>